<proteinExistence type="predicted"/>
<protein>
    <submittedName>
        <fullName evidence="2">Uncharacterized protein</fullName>
    </submittedName>
</protein>
<accession>A0A8J2VB37</accession>
<comment type="caution">
    <text evidence="2">The sequence shown here is derived from an EMBL/GenBank/DDBJ whole genome shotgun (WGS) entry which is preliminary data.</text>
</comment>
<keyword evidence="1" id="KW-0812">Transmembrane</keyword>
<name>A0A8J2VB37_9FLAO</name>
<keyword evidence="1" id="KW-1133">Transmembrane helix</keyword>
<reference evidence="2" key="1">
    <citation type="journal article" date="2014" name="Int. J. Syst. Evol. Microbiol.">
        <title>Complete genome sequence of Corynebacterium casei LMG S-19264T (=DSM 44701T), isolated from a smear-ripened cheese.</title>
        <authorList>
            <consortium name="US DOE Joint Genome Institute (JGI-PGF)"/>
            <person name="Walter F."/>
            <person name="Albersmeier A."/>
            <person name="Kalinowski J."/>
            <person name="Ruckert C."/>
        </authorList>
    </citation>
    <scope>NUCLEOTIDE SEQUENCE</scope>
    <source>
        <strain evidence="2">CGMCC 1.12924</strain>
    </source>
</reference>
<keyword evidence="3" id="KW-1185">Reference proteome</keyword>
<dbReference type="Proteomes" id="UP000652231">
    <property type="component" value="Unassembled WGS sequence"/>
</dbReference>
<feature type="transmembrane region" description="Helical" evidence="1">
    <location>
        <begin position="78"/>
        <end position="95"/>
    </location>
</feature>
<dbReference type="RefSeq" id="WP_188442775.1">
    <property type="nucleotide sequence ID" value="NZ_BMGK01000010.1"/>
</dbReference>
<evidence type="ECO:0000313" key="3">
    <source>
        <dbReference type="Proteomes" id="UP000652231"/>
    </source>
</evidence>
<reference evidence="2" key="2">
    <citation type="submission" date="2020-09" db="EMBL/GenBank/DDBJ databases">
        <authorList>
            <person name="Sun Q."/>
            <person name="Zhou Y."/>
        </authorList>
    </citation>
    <scope>NUCLEOTIDE SEQUENCE</scope>
    <source>
        <strain evidence="2">CGMCC 1.12924</strain>
    </source>
</reference>
<organism evidence="2 3">
    <name type="scientific">Planktosalinus lacus</name>
    <dbReference type="NCBI Taxonomy" id="1526573"/>
    <lineage>
        <taxon>Bacteria</taxon>
        <taxon>Pseudomonadati</taxon>
        <taxon>Bacteroidota</taxon>
        <taxon>Flavobacteriia</taxon>
        <taxon>Flavobacteriales</taxon>
        <taxon>Flavobacteriaceae</taxon>
        <taxon>Planktosalinus</taxon>
    </lineage>
</organism>
<keyword evidence="1" id="KW-0472">Membrane</keyword>
<dbReference type="EMBL" id="BMGK01000010">
    <property type="protein sequence ID" value="GGD99335.1"/>
    <property type="molecule type" value="Genomic_DNA"/>
</dbReference>
<dbReference type="AlphaFoldDB" id="A0A8J2VB37"/>
<sequence>MDLQKIEQLLEAYFEGQTSIADEKKLKAYFSGNEVAAHLEPYRNLFVYFTNEQAETTETEIKLLQTEKRGVHMFMKQWYSIAALFVVALGVTFYFQNNANSITKAERIEAEIAFEKTKEALNFFSHQFNESAQKLSVLNEFGHSANKIFK</sequence>
<evidence type="ECO:0000313" key="2">
    <source>
        <dbReference type="EMBL" id="GGD99335.1"/>
    </source>
</evidence>
<evidence type="ECO:0000256" key="1">
    <source>
        <dbReference type="SAM" id="Phobius"/>
    </source>
</evidence>
<gene>
    <name evidence="2" type="ORF">GCM10011312_23550</name>
</gene>